<feature type="transmembrane region" description="Helical" evidence="1">
    <location>
        <begin position="161"/>
        <end position="181"/>
    </location>
</feature>
<name>A0A1D2M2L0_ORCCI</name>
<keyword evidence="1" id="KW-0812">Transmembrane</keyword>
<reference evidence="2 3" key="1">
    <citation type="journal article" date="2016" name="Genome Biol. Evol.">
        <title>Gene Family Evolution Reflects Adaptation to Soil Environmental Stressors in the Genome of the Collembolan Orchesella cincta.</title>
        <authorList>
            <person name="Faddeeva-Vakhrusheva A."/>
            <person name="Derks M.F."/>
            <person name="Anvar S.Y."/>
            <person name="Agamennone V."/>
            <person name="Suring W."/>
            <person name="Smit S."/>
            <person name="van Straalen N.M."/>
            <person name="Roelofs D."/>
        </authorList>
    </citation>
    <scope>NUCLEOTIDE SEQUENCE [LARGE SCALE GENOMIC DNA]</scope>
    <source>
        <tissue evidence="2">Mixed pool</tissue>
    </source>
</reference>
<accession>A0A1D2M2L0</accession>
<protein>
    <submittedName>
        <fullName evidence="2">Uncharacterized protein</fullName>
    </submittedName>
</protein>
<organism evidence="2 3">
    <name type="scientific">Orchesella cincta</name>
    <name type="common">Springtail</name>
    <name type="synonym">Podura cincta</name>
    <dbReference type="NCBI Taxonomy" id="48709"/>
    <lineage>
        <taxon>Eukaryota</taxon>
        <taxon>Metazoa</taxon>
        <taxon>Ecdysozoa</taxon>
        <taxon>Arthropoda</taxon>
        <taxon>Hexapoda</taxon>
        <taxon>Collembola</taxon>
        <taxon>Entomobryomorpha</taxon>
        <taxon>Entomobryoidea</taxon>
        <taxon>Orchesellidae</taxon>
        <taxon>Orchesellinae</taxon>
        <taxon>Orchesella</taxon>
    </lineage>
</organism>
<keyword evidence="1" id="KW-0472">Membrane</keyword>
<comment type="caution">
    <text evidence="2">The sequence shown here is derived from an EMBL/GenBank/DDBJ whole genome shotgun (WGS) entry which is preliminary data.</text>
</comment>
<feature type="transmembrane region" description="Helical" evidence="1">
    <location>
        <begin position="22"/>
        <end position="42"/>
    </location>
</feature>
<feature type="non-terminal residue" evidence="2">
    <location>
        <position position="309"/>
    </location>
</feature>
<proteinExistence type="predicted"/>
<dbReference type="AlphaFoldDB" id="A0A1D2M2L0"/>
<evidence type="ECO:0000256" key="1">
    <source>
        <dbReference type="SAM" id="Phobius"/>
    </source>
</evidence>
<feature type="transmembrane region" description="Helical" evidence="1">
    <location>
        <begin position="54"/>
        <end position="75"/>
    </location>
</feature>
<gene>
    <name evidence="2" type="ORF">Ocin01_19486</name>
</gene>
<feature type="transmembrane region" description="Helical" evidence="1">
    <location>
        <begin position="265"/>
        <end position="284"/>
    </location>
</feature>
<keyword evidence="3" id="KW-1185">Reference proteome</keyword>
<feature type="transmembrane region" description="Helical" evidence="1">
    <location>
        <begin position="187"/>
        <end position="209"/>
    </location>
</feature>
<evidence type="ECO:0000313" key="2">
    <source>
        <dbReference type="EMBL" id="ODM87196.1"/>
    </source>
</evidence>
<feature type="transmembrane region" description="Helical" evidence="1">
    <location>
        <begin position="230"/>
        <end position="250"/>
    </location>
</feature>
<evidence type="ECO:0000313" key="3">
    <source>
        <dbReference type="Proteomes" id="UP000094527"/>
    </source>
</evidence>
<keyword evidence="1" id="KW-1133">Transmembrane helix</keyword>
<sequence length="309" mass="34883">MSTLNGCCDLGLFAKYPGIGDYFVRVFTICVQLGCGLWATTWSAFFNEKQVDEWAYGIFAVYVALAIWILCNIGWETWTCFQPEPLPQATWFPIGINCSYNISSVLTAWTLVTVRIYNMNVVGHHPSKPVANLPLAIFIPTLLGMRLFFPSKFWLVPCGTFVPWIDLGCGFTITIWTAFFNDKPVDVGAYLIFGVYCYFALWLICYHIWDIRTSLKTGMKIKDVSIHSSVIFSAVGTTVFFCVVCFYNGVVLKHDNMATPVFKDALLLFLFEHMVLPIFSLAPASVPRGSNINDVEMEEARMESVPILR</sequence>
<dbReference type="Proteomes" id="UP000094527">
    <property type="component" value="Unassembled WGS sequence"/>
</dbReference>
<dbReference type="EMBL" id="LJIJ01005920">
    <property type="protein sequence ID" value="ODM87196.1"/>
    <property type="molecule type" value="Genomic_DNA"/>
</dbReference>